<feature type="compositionally biased region" description="Low complexity" evidence="1">
    <location>
        <begin position="206"/>
        <end position="219"/>
    </location>
</feature>
<feature type="compositionally biased region" description="Low complexity" evidence="1">
    <location>
        <begin position="303"/>
        <end position="315"/>
    </location>
</feature>
<evidence type="ECO:0000313" key="4">
    <source>
        <dbReference type="Proteomes" id="UP000475325"/>
    </source>
</evidence>
<keyword evidence="2" id="KW-1133">Transmembrane helix</keyword>
<feature type="compositionally biased region" description="Low complexity" evidence="1">
    <location>
        <begin position="227"/>
        <end position="241"/>
    </location>
</feature>
<reference evidence="3 4" key="1">
    <citation type="submission" date="2019-06" db="EMBL/GenBank/DDBJ databases">
        <authorList>
            <person name="Palmer J.M."/>
        </authorList>
    </citation>
    <scope>NUCLEOTIDE SEQUENCE [LARGE SCALE GENOMIC DNA]</scope>
    <source>
        <strain evidence="3 4">TWF102</strain>
    </source>
</reference>
<evidence type="ECO:0000313" key="3">
    <source>
        <dbReference type="EMBL" id="KAF3107944.1"/>
    </source>
</evidence>
<feature type="compositionally biased region" description="Polar residues" evidence="1">
    <location>
        <begin position="182"/>
        <end position="191"/>
    </location>
</feature>
<dbReference type="Proteomes" id="UP000475325">
    <property type="component" value="Unassembled WGS sequence"/>
</dbReference>
<feature type="transmembrane region" description="Helical" evidence="2">
    <location>
        <begin position="124"/>
        <end position="148"/>
    </location>
</feature>
<protein>
    <submittedName>
        <fullName evidence="3">Uncharacterized protein</fullName>
    </submittedName>
</protein>
<feature type="compositionally biased region" description="Low complexity" evidence="1">
    <location>
        <begin position="249"/>
        <end position="280"/>
    </location>
</feature>
<feature type="compositionally biased region" description="Low complexity" evidence="1">
    <location>
        <begin position="167"/>
        <end position="181"/>
    </location>
</feature>
<sequence length="461" mass="48269">MSGGLEEGRYGTPVPYNTQHGFNPAGVSEMPSAYNAQSDYYSGQYNRTPEMSYAYGVNRGNALYPDPNPPLHTMPPPQFQDKPPPVAPVHYGATGAGAGVGAGAAMGMGAPPPEKRICGIRRKVFFIILAVVIVLIIAGLAAGLAIALTRKNNDSSRDRQADGAGAGTASSSSVVSTTTSGNQPATTSEDNTPFVPSIGPTETSDPITSESPTAEPTTTEAEETTTTEEASTEGPTSTPEPTTEEITTEEPTTTPEPTIVEETTSEDPFTTPEETITPRTSPEPSPTPPSDGLITPTFPPETTPRQTTPREPSTPTISAFALETGYNTLDLVVTSTTGNSDLCSLLIAAIPATTTIYPSIVGDAEDLYTAYWQLDNFPGTLTATGTPPEPTADFQIWSFEVPISNSNNGCVQEGGDSMVLEESGVAIYSSGFAFGSQCNVGGLDFTVGDFCYVYWAGTYSS</sequence>
<gene>
    <name evidence="3" type="ORF">TWF102_011430</name>
</gene>
<feature type="region of interest" description="Disordered" evidence="1">
    <location>
        <begin position="152"/>
        <end position="315"/>
    </location>
</feature>
<evidence type="ECO:0000256" key="1">
    <source>
        <dbReference type="SAM" id="MobiDB-lite"/>
    </source>
</evidence>
<keyword evidence="2" id="KW-0472">Membrane</keyword>
<dbReference type="AlphaFoldDB" id="A0A7C8JDX3"/>
<proteinExistence type="predicted"/>
<feature type="compositionally biased region" description="Basic and acidic residues" evidence="1">
    <location>
        <begin position="152"/>
        <end position="161"/>
    </location>
</feature>
<dbReference type="EMBL" id="WIQW01000009">
    <property type="protein sequence ID" value="KAF3107944.1"/>
    <property type="molecule type" value="Genomic_DNA"/>
</dbReference>
<evidence type="ECO:0000256" key="2">
    <source>
        <dbReference type="SAM" id="Phobius"/>
    </source>
</evidence>
<comment type="caution">
    <text evidence="3">The sequence shown here is derived from an EMBL/GenBank/DDBJ whole genome shotgun (WGS) entry which is preliminary data.</text>
</comment>
<accession>A0A7C8JDX3</accession>
<name>A0A7C8JDX3_ORBOL</name>
<keyword evidence="2" id="KW-0812">Transmembrane</keyword>
<organism evidence="3 4">
    <name type="scientific">Orbilia oligospora</name>
    <name type="common">Nematode-trapping fungus</name>
    <name type="synonym">Arthrobotrys oligospora</name>
    <dbReference type="NCBI Taxonomy" id="2813651"/>
    <lineage>
        <taxon>Eukaryota</taxon>
        <taxon>Fungi</taxon>
        <taxon>Dikarya</taxon>
        <taxon>Ascomycota</taxon>
        <taxon>Pezizomycotina</taxon>
        <taxon>Orbiliomycetes</taxon>
        <taxon>Orbiliales</taxon>
        <taxon>Orbiliaceae</taxon>
        <taxon>Orbilia</taxon>
    </lineage>
</organism>